<accession>A0A5J4NUN1</accession>
<dbReference type="PANTHER" id="PTHR43903">
    <property type="entry name" value="NEUROLIGIN"/>
    <property type="match status" value="1"/>
</dbReference>
<dbReference type="Proteomes" id="UP000324629">
    <property type="component" value="Unassembled WGS sequence"/>
</dbReference>
<dbReference type="InterPro" id="IPR002018">
    <property type="entry name" value="CarbesteraseB"/>
</dbReference>
<feature type="domain" description="Carboxylesterase type B" evidence="3">
    <location>
        <begin position="109"/>
        <end position="373"/>
    </location>
</feature>
<evidence type="ECO:0000256" key="2">
    <source>
        <dbReference type="SAM" id="Phobius"/>
    </source>
</evidence>
<sequence>MESAERQECIVIAVGSFARFFLLFLFLPVLINSQLDHCLWPTGCHGDECCFNVVAKTGPICDRIPGCAASFDGDCCRNARPVYTDYGIMYGYAILLDDPLGYRPDGRRYLEVWRGVPYARPPTRENNLRFRKPVPPTQSNSKYDATYFRSSCAQPYLIPDSPFTVWSGSAYEWWRRISMRQTVQQAASISEDCLYLNIYVVNETDSGPGNLVPGLRRKLPIVVFFDGLDHLVGSGNGYPGHVLAQLGLVVIFVNYRLGPFGYLATQSGTMQSTDLSESDDVALGNYGLWDQVRALEFIRENAEKFFGDPDKITLVGHGSAAGDVALHLLSKHSGRRNPPLFHRVVLMSGSDQTEGGFVKHPDESLTYAKELAHQDLGFTWHNLITTIDLKPVVSGSRVQFKAQPCAHAKQVPGSSSSPNICNAYVEYVRPVEQVGCDVSTERAMLACLRGRTTEELQTAGGYVRIHRPVWLTKPWSPQVDGDFIEDRPENLWAAGKFAHIPLIGGLTVDDGVFYALSSIFQLHNTTEQHVIGPLFVHNLFEKLEPNQNFSGISEELLKMAFTEMSRRDFASDPLAMGDSLMFEYTDWANRSDDHRRWAMYREAWTDRLIGAGLIRTLRYHSSGVNYSTGMPENRTQMYVFAYKSQGDPWAQILGSYAGSELHYLFGYPRLTHLKTAETLNSEWSGHLGLQPPLTNYTQTDRNMSDYLLFFLSNFAKSGNATPNAVRNLTWDTYRPDNRTYFWLNLTSGYNESRSHQIELEALGLGAGFDLRQNYRVYRYAFWNRLYPIQLTWAPRFTPPVPTPGYVVDYEAASSSLGGICALLCVITLILFILYYRKRRLLVH</sequence>
<name>A0A5J4NUN1_9TREM</name>
<keyword evidence="2" id="KW-1133">Transmembrane helix</keyword>
<comment type="similarity">
    <text evidence="1">Belongs to the type-B carboxylesterase/lipase family.</text>
</comment>
<dbReference type="AlphaFoldDB" id="A0A5J4NUN1"/>
<organism evidence="4 5">
    <name type="scientific">Paragonimus westermani</name>
    <dbReference type="NCBI Taxonomy" id="34504"/>
    <lineage>
        <taxon>Eukaryota</taxon>
        <taxon>Metazoa</taxon>
        <taxon>Spiralia</taxon>
        <taxon>Lophotrochozoa</taxon>
        <taxon>Platyhelminthes</taxon>
        <taxon>Trematoda</taxon>
        <taxon>Digenea</taxon>
        <taxon>Plagiorchiida</taxon>
        <taxon>Troglotremata</taxon>
        <taxon>Troglotrematidae</taxon>
        <taxon>Paragonimus</taxon>
    </lineage>
</organism>
<dbReference type="SUPFAM" id="SSF53474">
    <property type="entry name" value="alpha/beta-Hydrolases"/>
    <property type="match status" value="1"/>
</dbReference>
<reference evidence="4 5" key="1">
    <citation type="journal article" date="2019" name="Gigascience">
        <title>Whole-genome sequence of the oriental lung fluke Paragonimus westermani.</title>
        <authorList>
            <person name="Oey H."/>
            <person name="Zakrzewski M."/>
            <person name="Narain K."/>
            <person name="Devi K.R."/>
            <person name="Agatsuma T."/>
            <person name="Nawaratna S."/>
            <person name="Gobert G.N."/>
            <person name="Jones M.K."/>
            <person name="Ragan M.A."/>
            <person name="McManus D.P."/>
            <person name="Krause L."/>
        </authorList>
    </citation>
    <scope>NUCLEOTIDE SEQUENCE [LARGE SCALE GENOMIC DNA]</scope>
    <source>
        <strain evidence="4 5">IND2009</strain>
    </source>
</reference>
<dbReference type="Pfam" id="PF00135">
    <property type="entry name" value="COesterase"/>
    <property type="match status" value="2"/>
</dbReference>
<keyword evidence="2" id="KW-0472">Membrane</keyword>
<dbReference type="InterPro" id="IPR051093">
    <property type="entry name" value="Neuroligin/BSAL"/>
</dbReference>
<keyword evidence="2" id="KW-0812">Transmembrane</keyword>
<protein>
    <submittedName>
        <fullName evidence="4">Neuroligin</fullName>
    </submittedName>
</protein>
<evidence type="ECO:0000313" key="4">
    <source>
        <dbReference type="EMBL" id="KAA3679263.1"/>
    </source>
</evidence>
<dbReference type="EMBL" id="QNGE01000793">
    <property type="protein sequence ID" value="KAA3679263.1"/>
    <property type="molecule type" value="Genomic_DNA"/>
</dbReference>
<proteinExistence type="inferred from homology"/>
<comment type="caution">
    <text evidence="4">The sequence shown here is derived from an EMBL/GenBank/DDBJ whole genome shotgun (WGS) entry which is preliminary data.</text>
</comment>
<dbReference type="InterPro" id="IPR029058">
    <property type="entry name" value="AB_hydrolase_fold"/>
</dbReference>
<evidence type="ECO:0000256" key="1">
    <source>
        <dbReference type="ARBA" id="ARBA00005964"/>
    </source>
</evidence>
<feature type="transmembrane region" description="Helical" evidence="2">
    <location>
        <begin position="816"/>
        <end position="835"/>
    </location>
</feature>
<feature type="domain" description="Carboxylesterase type B" evidence="3">
    <location>
        <begin position="431"/>
        <end position="748"/>
    </location>
</feature>
<dbReference type="Gene3D" id="3.40.50.1820">
    <property type="entry name" value="alpha/beta hydrolase"/>
    <property type="match status" value="2"/>
</dbReference>
<gene>
    <name evidence="4" type="ORF">DEA37_0006409</name>
</gene>
<feature type="transmembrane region" description="Helical" evidence="2">
    <location>
        <begin position="9"/>
        <end position="31"/>
    </location>
</feature>
<evidence type="ECO:0000259" key="3">
    <source>
        <dbReference type="Pfam" id="PF00135"/>
    </source>
</evidence>
<evidence type="ECO:0000313" key="5">
    <source>
        <dbReference type="Proteomes" id="UP000324629"/>
    </source>
</evidence>
<keyword evidence="5" id="KW-1185">Reference proteome</keyword>